<keyword evidence="2" id="KW-0406">Ion transport</keyword>
<protein>
    <recommendedName>
        <fullName evidence="4">Outer membrane protein OmpA-like transmembrane domain-containing protein</fullName>
    </recommendedName>
</protein>
<dbReference type="OrthoDB" id="9805832at2"/>
<dbReference type="InterPro" id="IPR011250">
    <property type="entry name" value="OMP/PagP_B-barrel"/>
</dbReference>
<feature type="domain" description="Outer membrane protein OmpA-like transmembrane" evidence="4">
    <location>
        <begin position="56"/>
        <end position="190"/>
    </location>
</feature>
<dbReference type="Gene3D" id="2.40.160.20">
    <property type="match status" value="1"/>
</dbReference>
<dbReference type="Proteomes" id="UP000244441">
    <property type="component" value="Chromosome"/>
</dbReference>
<keyword evidence="2" id="KW-0812">Transmembrane</keyword>
<dbReference type="GO" id="GO:0009279">
    <property type="term" value="C:cell outer membrane"/>
    <property type="evidence" value="ECO:0007669"/>
    <property type="project" value="InterPro"/>
</dbReference>
<dbReference type="GO" id="GO:0046930">
    <property type="term" value="C:pore complex"/>
    <property type="evidence" value="ECO:0007669"/>
    <property type="project" value="UniProtKB-KW"/>
</dbReference>
<feature type="signal peptide" evidence="3">
    <location>
        <begin position="1"/>
        <end position="24"/>
    </location>
</feature>
<dbReference type="SUPFAM" id="SSF56925">
    <property type="entry name" value="OMPA-like"/>
    <property type="match status" value="1"/>
</dbReference>
<keyword evidence="6" id="KW-1185">Reference proteome</keyword>
<evidence type="ECO:0000313" key="6">
    <source>
        <dbReference type="Proteomes" id="UP000244441"/>
    </source>
</evidence>
<evidence type="ECO:0000256" key="3">
    <source>
        <dbReference type="SAM" id="SignalP"/>
    </source>
</evidence>
<feature type="chain" id="PRO_5015478535" description="Outer membrane protein OmpA-like transmembrane domain-containing protein" evidence="3">
    <location>
        <begin position="25"/>
        <end position="208"/>
    </location>
</feature>
<organism evidence="5 6">
    <name type="scientific">Saccharobesus litoralis</name>
    <dbReference type="NCBI Taxonomy" id="2172099"/>
    <lineage>
        <taxon>Bacteria</taxon>
        <taxon>Pseudomonadati</taxon>
        <taxon>Pseudomonadota</taxon>
        <taxon>Gammaproteobacteria</taxon>
        <taxon>Alteromonadales</taxon>
        <taxon>Alteromonadaceae</taxon>
        <taxon>Saccharobesus</taxon>
    </lineage>
</organism>
<accession>A0A2S0VSL2</accession>
<evidence type="ECO:0000256" key="2">
    <source>
        <dbReference type="ARBA" id="ARBA00023114"/>
    </source>
</evidence>
<keyword evidence="3" id="KW-0732">Signal</keyword>
<dbReference type="RefSeq" id="WP_108603222.1">
    <property type="nucleotide sequence ID" value="NZ_CP026604.1"/>
</dbReference>
<evidence type="ECO:0000256" key="1">
    <source>
        <dbReference type="ARBA" id="ARBA00005710"/>
    </source>
</evidence>
<evidence type="ECO:0000259" key="4">
    <source>
        <dbReference type="Pfam" id="PF01389"/>
    </source>
</evidence>
<keyword evidence="2" id="KW-0813">Transport</keyword>
<sequence length="208" mass="22739">MGKSKILAKLAVASLAVFSMSSQASFWVAGDFAKVKGNSFDSTQAALAQVNSGLMITQYDEDRRAWSIVAGHQLSEAFSVDLGYMDMGDVELTAVGASITPNQSAAIIAAEHPITAQGLFVAGSFYHEYSELTQLQMQFGLWFWDSEYDVYVNNQRLATLKSDGQDVFVKLSIEHKIVDDLAVTAGVRMLQDDTIAKPSLVFGAKYRF</sequence>
<evidence type="ECO:0000313" key="5">
    <source>
        <dbReference type="EMBL" id="AWB67173.1"/>
    </source>
</evidence>
<dbReference type="InterPro" id="IPR000498">
    <property type="entry name" value="OmpA-like_TM_dom"/>
</dbReference>
<gene>
    <name evidence="5" type="ORF">C2869_12325</name>
</gene>
<dbReference type="EMBL" id="CP026604">
    <property type="protein sequence ID" value="AWB67173.1"/>
    <property type="molecule type" value="Genomic_DNA"/>
</dbReference>
<proteinExistence type="inferred from homology"/>
<name>A0A2S0VSL2_9ALTE</name>
<dbReference type="GO" id="GO:0015288">
    <property type="term" value="F:porin activity"/>
    <property type="evidence" value="ECO:0007669"/>
    <property type="project" value="UniProtKB-KW"/>
</dbReference>
<dbReference type="Pfam" id="PF01389">
    <property type="entry name" value="OmpA_membrane"/>
    <property type="match status" value="1"/>
</dbReference>
<dbReference type="AlphaFoldDB" id="A0A2S0VSL2"/>
<reference evidence="5 6" key="1">
    <citation type="submission" date="2018-01" db="EMBL/GenBank/DDBJ databases">
        <title>Genome sequence of a Cantenovulum-like bacteria.</title>
        <authorList>
            <person name="Tan W.R."/>
            <person name="Lau N.-S."/>
            <person name="Go F."/>
            <person name="Amirul A.-A.A."/>
        </authorList>
    </citation>
    <scope>NUCLEOTIDE SEQUENCE [LARGE SCALE GENOMIC DNA]</scope>
    <source>
        <strain evidence="5 6">CCB-QB4</strain>
    </source>
</reference>
<keyword evidence="2" id="KW-0626">Porin</keyword>
<comment type="similarity">
    <text evidence="1">Belongs to the outer membrane OOP (TC 1.B.6) superfamily. OmpA family.</text>
</comment>
<dbReference type="KEGG" id="cate:C2869_12325"/>